<dbReference type="OrthoDB" id="2941095at2"/>
<evidence type="ECO:0000256" key="1">
    <source>
        <dbReference type="SAM" id="Phobius"/>
    </source>
</evidence>
<gene>
    <name evidence="2" type="ORF">B0I26_11347</name>
</gene>
<name>A0A327Y7X5_9BACL</name>
<dbReference type="AlphaFoldDB" id="A0A327Y7X5"/>
<organism evidence="2 3">
    <name type="scientific">Paranoxybacillus vitaminiphilus</name>
    <dbReference type="NCBI Taxonomy" id="581036"/>
    <lineage>
        <taxon>Bacteria</taxon>
        <taxon>Bacillati</taxon>
        <taxon>Bacillota</taxon>
        <taxon>Bacilli</taxon>
        <taxon>Bacillales</taxon>
        <taxon>Anoxybacillaceae</taxon>
        <taxon>Paranoxybacillus</taxon>
    </lineage>
</organism>
<sequence length="62" mass="7530">MSSFIMVLIIVLAVLVDFFWFDVDRKRWGWMKSWSKIQKMIFFVFFIALSLAIYFGLSTEYF</sequence>
<reference evidence="2 3" key="1">
    <citation type="submission" date="2018-06" db="EMBL/GenBank/DDBJ databases">
        <title>Genomic Encyclopedia of Type Strains, Phase III (KMG-III): the genomes of soil and plant-associated and newly described type strains.</title>
        <authorList>
            <person name="Whitman W."/>
        </authorList>
    </citation>
    <scope>NUCLEOTIDE SEQUENCE [LARGE SCALE GENOMIC DNA]</scope>
    <source>
        <strain evidence="2 3">CGMCC 1.8979</strain>
    </source>
</reference>
<dbReference type="EMBL" id="QLMH01000013">
    <property type="protein sequence ID" value="RAK17183.1"/>
    <property type="molecule type" value="Genomic_DNA"/>
</dbReference>
<comment type="caution">
    <text evidence="2">The sequence shown here is derived from an EMBL/GenBank/DDBJ whole genome shotgun (WGS) entry which is preliminary data.</text>
</comment>
<keyword evidence="1" id="KW-1133">Transmembrane helix</keyword>
<feature type="transmembrane region" description="Helical" evidence="1">
    <location>
        <begin position="41"/>
        <end position="57"/>
    </location>
</feature>
<keyword evidence="1" id="KW-0472">Membrane</keyword>
<keyword evidence="1" id="KW-0812">Transmembrane</keyword>
<dbReference type="Proteomes" id="UP000248555">
    <property type="component" value="Unassembled WGS sequence"/>
</dbReference>
<evidence type="ECO:0000313" key="3">
    <source>
        <dbReference type="Proteomes" id="UP000248555"/>
    </source>
</evidence>
<feature type="transmembrane region" description="Helical" evidence="1">
    <location>
        <begin position="6"/>
        <end position="21"/>
    </location>
</feature>
<keyword evidence="3" id="KW-1185">Reference proteome</keyword>
<evidence type="ECO:0000313" key="2">
    <source>
        <dbReference type="EMBL" id="RAK17183.1"/>
    </source>
</evidence>
<protein>
    <submittedName>
        <fullName evidence="2">Uncharacterized protein</fullName>
    </submittedName>
</protein>
<proteinExistence type="predicted"/>
<dbReference type="RefSeq" id="WP_111645955.1">
    <property type="nucleotide sequence ID" value="NZ_QLMH01000013.1"/>
</dbReference>
<accession>A0A327Y7X5</accession>